<dbReference type="PANTHER" id="PTHR22100">
    <property type="entry name" value="WINGS APART-LIKE PROTEIN HOMOLOG"/>
    <property type="match status" value="1"/>
</dbReference>
<feature type="compositionally biased region" description="Basic and acidic residues" evidence="2">
    <location>
        <begin position="129"/>
        <end position="139"/>
    </location>
</feature>
<dbReference type="Proteomes" id="UP000770661">
    <property type="component" value="Unassembled WGS sequence"/>
</dbReference>
<keyword evidence="5" id="KW-1185">Reference proteome</keyword>
<reference evidence="4" key="1">
    <citation type="submission" date="2020-07" db="EMBL/GenBank/DDBJ databases">
        <title>The High-quality genome of the commercially important snow crab, Chionoecetes opilio.</title>
        <authorList>
            <person name="Jeong J.-H."/>
            <person name="Ryu S."/>
        </authorList>
    </citation>
    <scope>NUCLEOTIDE SEQUENCE</scope>
    <source>
        <strain evidence="4">MADBK_172401_WGS</strain>
        <tissue evidence="4">Digestive gland</tissue>
    </source>
</reference>
<accession>A0A8J4YQL3</accession>
<dbReference type="Pfam" id="PF07814">
    <property type="entry name" value="WAPL"/>
    <property type="match status" value="1"/>
</dbReference>
<comment type="similarity">
    <text evidence="1">Belongs to the WAPL family.</text>
</comment>
<dbReference type="Gene3D" id="1.25.10.10">
    <property type="entry name" value="Leucine-rich Repeat Variant"/>
    <property type="match status" value="1"/>
</dbReference>
<organism evidence="4 5">
    <name type="scientific">Chionoecetes opilio</name>
    <name type="common">Atlantic snow crab</name>
    <name type="synonym">Cancer opilio</name>
    <dbReference type="NCBI Taxonomy" id="41210"/>
    <lineage>
        <taxon>Eukaryota</taxon>
        <taxon>Metazoa</taxon>
        <taxon>Ecdysozoa</taxon>
        <taxon>Arthropoda</taxon>
        <taxon>Crustacea</taxon>
        <taxon>Multicrustacea</taxon>
        <taxon>Malacostraca</taxon>
        <taxon>Eumalacostraca</taxon>
        <taxon>Eucarida</taxon>
        <taxon>Decapoda</taxon>
        <taxon>Pleocyemata</taxon>
        <taxon>Brachyura</taxon>
        <taxon>Eubrachyura</taxon>
        <taxon>Majoidea</taxon>
        <taxon>Majidae</taxon>
        <taxon>Chionoecetes</taxon>
    </lineage>
</organism>
<proteinExistence type="inferred from homology"/>
<evidence type="ECO:0000256" key="2">
    <source>
        <dbReference type="SAM" id="MobiDB-lite"/>
    </source>
</evidence>
<dbReference type="InterPro" id="IPR012502">
    <property type="entry name" value="WAPL_dom"/>
</dbReference>
<evidence type="ECO:0000313" key="5">
    <source>
        <dbReference type="Proteomes" id="UP000770661"/>
    </source>
</evidence>
<evidence type="ECO:0000259" key="3">
    <source>
        <dbReference type="PROSITE" id="PS51271"/>
    </source>
</evidence>
<evidence type="ECO:0000256" key="1">
    <source>
        <dbReference type="ARBA" id="ARBA00006854"/>
    </source>
</evidence>
<feature type="domain" description="WAPL" evidence="3">
    <location>
        <begin position="216"/>
        <end position="466"/>
    </location>
</feature>
<evidence type="ECO:0000313" key="4">
    <source>
        <dbReference type="EMBL" id="KAG0728666.1"/>
    </source>
</evidence>
<dbReference type="PROSITE" id="PS51271">
    <property type="entry name" value="WAPL"/>
    <property type="match status" value="1"/>
</dbReference>
<feature type="region of interest" description="Disordered" evidence="2">
    <location>
        <begin position="127"/>
        <end position="172"/>
    </location>
</feature>
<dbReference type="InterPro" id="IPR011989">
    <property type="entry name" value="ARM-like"/>
</dbReference>
<comment type="caution">
    <text evidence="4">The sequence shown here is derived from an EMBL/GenBank/DDBJ whole genome shotgun (WGS) entry which is preliminary data.</text>
</comment>
<dbReference type="OrthoDB" id="78088at2759"/>
<dbReference type="EMBL" id="JACEEZ010001922">
    <property type="protein sequence ID" value="KAG0728666.1"/>
    <property type="molecule type" value="Genomic_DNA"/>
</dbReference>
<sequence length="466" mass="51436">MGTGDFAEPRKSPPPLGSPGAAPGDGDTENFNLFGTDFDENEIVDRTSLDCGVAGGPLKDEGGLGDTQEMMEDFLFSTQGTLDPSQASAAAAAAASYQAYKPGHRSKSETEASKKLCHQPLVKKRSIFKSRDADRDAKKRATYTHKWHGHEEKDDSARQQAPVPPNAQGAAAGGSAFDEFDFEMPTSLKRVQTWPGSSADPNDSTDNQSVTSVKCAKSAKQYYTVVKNVKRTHQLQESGEFQEFNDDVEYFLDALRCSYPVPTRCLAALNLAQKCMVPSFRMHLRAHGTVIKFFSALSDAHSDHRLAICAATVMFTLSQDRLNMDLDRDSLELMLNLLDTDMDAADTAPCPDAAFLQQNNRKIRELCHDMQKKGHAKHLNLENINAGHLAMETLLSLTSKRAGEWFKEELRALGGVEHLVRTITLCTEAFTPHHHTHAWTHPRLEKLSKVDRCLKVLENVSTAGME</sequence>
<dbReference type="InterPro" id="IPR022771">
    <property type="entry name" value="WAPL_C"/>
</dbReference>
<name>A0A8J4YQL3_CHIOP</name>
<gene>
    <name evidence="4" type="primary">wapl</name>
    <name evidence="4" type="ORF">GWK47_032000</name>
</gene>
<feature type="region of interest" description="Disordered" evidence="2">
    <location>
        <begin position="1"/>
        <end position="30"/>
    </location>
</feature>
<dbReference type="AlphaFoldDB" id="A0A8J4YQL3"/>
<dbReference type="PANTHER" id="PTHR22100:SF13">
    <property type="entry name" value="WINGS APART-LIKE PROTEIN HOMOLOG"/>
    <property type="match status" value="1"/>
</dbReference>
<dbReference type="InterPro" id="IPR039874">
    <property type="entry name" value="WAPL"/>
</dbReference>
<protein>
    <submittedName>
        <fullName evidence="4">Protein wings apart-like</fullName>
    </submittedName>
</protein>